<sequence>MPRTKILVVDNYDSFVYNLVQYLAQIGAEVEVWRNDDPRFADDSFTAGFDGILLSPGPGTPEEAGVCIDVIHRKAGEVPIFGVCLGLQAIGVAYGGVVDRAPELLHGKTSSVHHEGLGVLAGLPEPFTATRYHSLAIEPDTMPAVLEVTAATEGGVIMAVRHRSLPVEAVQFHPESVLTEGGYQMLANWLAICGDPEAPERAKDFAPLMSAR</sequence>
<keyword evidence="4" id="KW-1185">Reference proteome</keyword>
<dbReference type="PRINTS" id="PR00099">
    <property type="entry name" value="CPSGATASE"/>
</dbReference>
<protein>
    <submittedName>
        <fullName evidence="3">Aminodeoxychorismate/anthranilate synthase component II</fullName>
    </submittedName>
</protein>
<name>A0ABP7DD74_9ACTN</name>
<organism evidence="3 4">
    <name type="scientific">Microlunatus aurantiacus</name>
    <dbReference type="NCBI Taxonomy" id="446786"/>
    <lineage>
        <taxon>Bacteria</taxon>
        <taxon>Bacillati</taxon>
        <taxon>Actinomycetota</taxon>
        <taxon>Actinomycetes</taxon>
        <taxon>Propionibacteriales</taxon>
        <taxon>Propionibacteriaceae</taxon>
        <taxon>Microlunatus</taxon>
    </lineage>
</organism>
<dbReference type="InterPro" id="IPR029062">
    <property type="entry name" value="Class_I_gatase-like"/>
</dbReference>
<dbReference type="Pfam" id="PF00117">
    <property type="entry name" value="GATase"/>
    <property type="match status" value="1"/>
</dbReference>
<evidence type="ECO:0000256" key="1">
    <source>
        <dbReference type="ARBA" id="ARBA00022962"/>
    </source>
</evidence>
<dbReference type="EMBL" id="BAAAYX010000004">
    <property type="protein sequence ID" value="GAA3702706.1"/>
    <property type="molecule type" value="Genomic_DNA"/>
</dbReference>
<accession>A0ABP7DD74</accession>
<dbReference type="CDD" id="cd01743">
    <property type="entry name" value="GATase1_Anthranilate_Synthase"/>
    <property type="match status" value="1"/>
</dbReference>
<dbReference type="PROSITE" id="PS51273">
    <property type="entry name" value="GATASE_TYPE_1"/>
    <property type="match status" value="1"/>
</dbReference>
<dbReference type="PRINTS" id="PR00097">
    <property type="entry name" value="ANTSNTHASEII"/>
</dbReference>
<dbReference type="Gene3D" id="3.40.50.880">
    <property type="match status" value="1"/>
</dbReference>
<comment type="caution">
    <text evidence="3">The sequence shown here is derived from an EMBL/GenBank/DDBJ whole genome shotgun (WGS) entry which is preliminary data.</text>
</comment>
<dbReference type="PRINTS" id="PR00096">
    <property type="entry name" value="GATASE"/>
</dbReference>
<dbReference type="InterPro" id="IPR006221">
    <property type="entry name" value="TrpG/PapA_dom"/>
</dbReference>
<dbReference type="NCBIfam" id="TIGR00566">
    <property type="entry name" value="trpG_papA"/>
    <property type="match status" value="1"/>
</dbReference>
<dbReference type="RefSeq" id="WP_344812163.1">
    <property type="nucleotide sequence ID" value="NZ_BAAAYX010000004.1"/>
</dbReference>
<reference evidence="4" key="1">
    <citation type="journal article" date="2019" name="Int. J. Syst. Evol. Microbiol.">
        <title>The Global Catalogue of Microorganisms (GCM) 10K type strain sequencing project: providing services to taxonomists for standard genome sequencing and annotation.</title>
        <authorList>
            <consortium name="The Broad Institute Genomics Platform"/>
            <consortium name="The Broad Institute Genome Sequencing Center for Infectious Disease"/>
            <person name="Wu L."/>
            <person name="Ma J."/>
        </authorList>
    </citation>
    <scope>NUCLEOTIDE SEQUENCE [LARGE SCALE GENOMIC DNA]</scope>
    <source>
        <strain evidence="4">JCM 16548</strain>
    </source>
</reference>
<dbReference type="PANTHER" id="PTHR43418">
    <property type="entry name" value="MULTIFUNCTIONAL TRYPTOPHAN BIOSYNTHESIS PROTEIN-RELATED"/>
    <property type="match status" value="1"/>
</dbReference>
<dbReference type="SUPFAM" id="SSF52317">
    <property type="entry name" value="Class I glutamine amidotransferase-like"/>
    <property type="match status" value="1"/>
</dbReference>
<dbReference type="Proteomes" id="UP001500051">
    <property type="component" value="Unassembled WGS sequence"/>
</dbReference>
<keyword evidence="1" id="KW-0315">Glutamine amidotransferase</keyword>
<evidence type="ECO:0000313" key="3">
    <source>
        <dbReference type="EMBL" id="GAA3702706.1"/>
    </source>
</evidence>
<feature type="domain" description="Glutamine amidotransferase" evidence="2">
    <location>
        <begin position="7"/>
        <end position="190"/>
    </location>
</feature>
<dbReference type="InterPro" id="IPR050472">
    <property type="entry name" value="Anth_synth/Amidotransfase"/>
</dbReference>
<gene>
    <name evidence="3" type="ORF">GCM10022204_19790</name>
</gene>
<dbReference type="PANTHER" id="PTHR43418:SF4">
    <property type="entry name" value="MULTIFUNCTIONAL TRYPTOPHAN BIOSYNTHESIS PROTEIN"/>
    <property type="match status" value="1"/>
</dbReference>
<dbReference type="NCBIfam" id="NF005849">
    <property type="entry name" value="PRK07765.1"/>
    <property type="match status" value="1"/>
</dbReference>
<proteinExistence type="predicted"/>
<dbReference type="InterPro" id="IPR017926">
    <property type="entry name" value="GATASE"/>
</dbReference>
<evidence type="ECO:0000313" key="4">
    <source>
        <dbReference type="Proteomes" id="UP001500051"/>
    </source>
</evidence>
<evidence type="ECO:0000259" key="2">
    <source>
        <dbReference type="Pfam" id="PF00117"/>
    </source>
</evidence>